<gene>
    <name evidence="11" type="ORF">ASPSYDRAFT_51922</name>
</gene>
<accession>A0A1L9SZ65</accession>
<dbReference type="PANTHER" id="PTHR32361:SF9">
    <property type="entry name" value="FERRIC REDUCTASE TRANSMEMBRANE COMPONENT 3-RELATED"/>
    <property type="match status" value="1"/>
</dbReference>
<dbReference type="SFLD" id="SFLDS00052">
    <property type="entry name" value="Ferric_Reductase_Domain"/>
    <property type="match status" value="1"/>
</dbReference>
<feature type="transmembrane region" description="Helical" evidence="7">
    <location>
        <begin position="372"/>
        <end position="394"/>
    </location>
</feature>
<keyword evidence="2" id="KW-0813">Transport</keyword>
<sequence>MLFRRSAAVCALLTVLAIPVVGMATGRAGHGLIGYGISMYKPPCAHACRATITNPLNCTVSSDPYANEGMDMDMHMDGTRMGDGWMVEDAPSAECYATNDAFLQTLALCMHAHCTTESIATLERYWEMNVAGSNADQPLPKETYQEALGAVNGTPSVISNSSSVLQSAGYIPETLYALQYRTLTVFEEIETSHIRYGLVLLLTGAIIPIGLSFVRFFPFPAAWTARFEATFIDPPLIGRRHHVPYLWNTFVMPTRGQALFIAYQIAINVILSAVSFRSADPSAWYTSKPREIVTYVSNRVGALSFANIPLLLLYSSRNNVLLWLTNWSQSTFLLLHRWIAFIAVIEACLHSAIYLQIYDVDGTHATESRTAYWYWGIIATLAMVVILPASLLPVRQRAYELFLAWHVFFFLLGMIGCFLHIYYRYAWQYGYENWIYIGFAVWGFDRLLRILRLAGNGVRKAHVTVIDDDYLKLQIPGIKADGHVYLYFPTLTWKVWENHPFSVLADTYHAYESASIPPNNTRLAASASSSSSVCIEPKAPGNNVLAVTTPDPTEGANHHQPGLTIYVRTHTGLTMHLRDQRTSLPVLVEGAYVPSSILGSSPSQAPNIIAFAGGVGVTALTPILLSRPGWHKLFWASRSKALVDSVRESLSLGRYDRLRATVFLEKRMDIPRILAAEFARLGGSSGVPVTVLVSGPPGMADEVRVEVAKLARHNPGAALTFVEELFSW</sequence>
<dbReference type="InterPro" id="IPR013130">
    <property type="entry name" value="Fe3_Rdtase_TM_dom"/>
</dbReference>
<evidence type="ECO:0000313" key="12">
    <source>
        <dbReference type="Proteomes" id="UP000184356"/>
    </source>
</evidence>
<dbReference type="GO" id="GO:0006826">
    <property type="term" value="P:iron ion transport"/>
    <property type="evidence" value="ECO:0007669"/>
    <property type="project" value="TreeGrafter"/>
</dbReference>
<feature type="transmembrane region" description="Helical" evidence="7">
    <location>
        <begin position="401"/>
        <end position="422"/>
    </location>
</feature>
<feature type="transmembrane region" description="Helical" evidence="7">
    <location>
        <begin position="335"/>
        <end position="357"/>
    </location>
</feature>
<dbReference type="Pfam" id="PF08022">
    <property type="entry name" value="FAD_binding_8"/>
    <property type="match status" value="1"/>
</dbReference>
<keyword evidence="3 7" id="KW-0812">Transmembrane</keyword>
<dbReference type="Pfam" id="PF01794">
    <property type="entry name" value="Ferric_reduct"/>
    <property type="match status" value="1"/>
</dbReference>
<comment type="subcellular location">
    <subcellularLocation>
        <location evidence="1">Membrane</location>
        <topology evidence="1">Multi-pass membrane protein</topology>
    </subcellularLocation>
</comment>
<dbReference type="SUPFAM" id="SSF52343">
    <property type="entry name" value="Ferredoxin reductase-like, C-terminal NADP-linked domain"/>
    <property type="match status" value="1"/>
</dbReference>
<evidence type="ECO:0000259" key="9">
    <source>
        <dbReference type="Pfam" id="PF01794"/>
    </source>
</evidence>
<dbReference type="EMBL" id="KV878601">
    <property type="protein sequence ID" value="OJJ52512.1"/>
    <property type="molecule type" value="Genomic_DNA"/>
</dbReference>
<keyword evidence="12" id="KW-1185">Reference proteome</keyword>
<evidence type="ECO:0000256" key="1">
    <source>
        <dbReference type="ARBA" id="ARBA00004141"/>
    </source>
</evidence>
<keyword evidence="6 7" id="KW-0472">Membrane</keyword>
<keyword evidence="4 7" id="KW-1133">Transmembrane helix</keyword>
<evidence type="ECO:0000256" key="6">
    <source>
        <dbReference type="ARBA" id="ARBA00023136"/>
    </source>
</evidence>
<feature type="transmembrane region" description="Helical" evidence="7">
    <location>
        <begin position="296"/>
        <end position="314"/>
    </location>
</feature>
<dbReference type="GO" id="GO:0006879">
    <property type="term" value="P:intracellular iron ion homeostasis"/>
    <property type="evidence" value="ECO:0007669"/>
    <property type="project" value="TreeGrafter"/>
</dbReference>
<reference evidence="12" key="1">
    <citation type="journal article" date="2017" name="Genome Biol.">
        <title>Comparative genomics reveals high biological diversity and specific adaptations in the industrially and medically important fungal genus Aspergillus.</title>
        <authorList>
            <person name="de Vries R.P."/>
            <person name="Riley R."/>
            <person name="Wiebenga A."/>
            <person name="Aguilar-Osorio G."/>
            <person name="Amillis S."/>
            <person name="Uchima C.A."/>
            <person name="Anderluh G."/>
            <person name="Asadollahi M."/>
            <person name="Askin M."/>
            <person name="Barry K."/>
            <person name="Battaglia E."/>
            <person name="Bayram O."/>
            <person name="Benocci T."/>
            <person name="Braus-Stromeyer S.A."/>
            <person name="Caldana C."/>
            <person name="Canovas D."/>
            <person name="Cerqueira G.C."/>
            <person name="Chen F."/>
            <person name="Chen W."/>
            <person name="Choi C."/>
            <person name="Clum A."/>
            <person name="Dos Santos R.A."/>
            <person name="Damasio A.R."/>
            <person name="Diallinas G."/>
            <person name="Emri T."/>
            <person name="Fekete E."/>
            <person name="Flipphi M."/>
            <person name="Freyberg S."/>
            <person name="Gallo A."/>
            <person name="Gournas C."/>
            <person name="Habgood R."/>
            <person name="Hainaut M."/>
            <person name="Harispe M.L."/>
            <person name="Henrissat B."/>
            <person name="Hilden K.S."/>
            <person name="Hope R."/>
            <person name="Hossain A."/>
            <person name="Karabika E."/>
            <person name="Karaffa L."/>
            <person name="Karanyi Z."/>
            <person name="Krasevec N."/>
            <person name="Kuo A."/>
            <person name="Kusch H."/>
            <person name="LaButti K."/>
            <person name="Lagendijk E.L."/>
            <person name="Lapidus A."/>
            <person name="Levasseur A."/>
            <person name="Lindquist E."/>
            <person name="Lipzen A."/>
            <person name="Logrieco A.F."/>
            <person name="MacCabe A."/>
            <person name="Maekelae M.R."/>
            <person name="Malavazi I."/>
            <person name="Melin P."/>
            <person name="Meyer V."/>
            <person name="Mielnichuk N."/>
            <person name="Miskei M."/>
            <person name="Molnar A.P."/>
            <person name="Mule G."/>
            <person name="Ngan C.Y."/>
            <person name="Orejas M."/>
            <person name="Orosz E."/>
            <person name="Ouedraogo J.P."/>
            <person name="Overkamp K.M."/>
            <person name="Park H.-S."/>
            <person name="Perrone G."/>
            <person name="Piumi F."/>
            <person name="Punt P.J."/>
            <person name="Ram A.F."/>
            <person name="Ramon A."/>
            <person name="Rauscher S."/>
            <person name="Record E."/>
            <person name="Riano-Pachon D.M."/>
            <person name="Robert V."/>
            <person name="Roehrig J."/>
            <person name="Ruller R."/>
            <person name="Salamov A."/>
            <person name="Salih N.S."/>
            <person name="Samson R.A."/>
            <person name="Sandor E."/>
            <person name="Sanguinetti M."/>
            <person name="Schuetze T."/>
            <person name="Sepcic K."/>
            <person name="Shelest E."/>
            <person name="Sherlock G."/>
            <person name="Sophianopoulou V."/>
            <person name="Squina F.M."/>
            <person name="Sun H."/>
            <person name="Susca A."/>
            <person name="Todd R.B."/>
            <person name="Tsang A."/>
            <person name="Unkles S.E."/>
            <person name="van de Wiele N."/>
            <person name="van Rossen-Uffink D."/>
            <person name="Oliveira J.V."/>
            <person name="Vesth T.C."/>
            <person name="Visser J."/>
            <person name="Yu J.-H."/>
            <person name="Zhou M."/>
            <person name="Andersen M.R."/>
            <person name="Archer D.B."/>
            <person name="Baker S.E."/>
            <person name="Benoit I."/>
            <person name="Brakhage A.A."/>
            <person name="Braus G.H."/>
            <person name="Fischer R."/>
            <person name="Frisvad J.C."/>
            <person name="Goldman G.H."/>
            <person name="Houbraken J."/>
            <person name="Oakley B."/>
            <person name="Pocsi I."/>
            <person name="Scazzocchio C."/>
            <person name="Seiboth B."/>
            <person name="vanKuyk P.A."/>
            <person name="Wortman J."/>
            <person name="Dyer P.S."/>
            <person name="Grigoriev I.V."/>
        </authorList>
    </citation>
    <scope>NUCLEOTIDE SEQUENCE [LARGE SCALE GENOMIC DNA]</scope>
    <source>
        <strain evidence="12">CBS 593.65</strain>
    </source>
</reference>
<dbReference type="InterPro" id="IPR039261">
    <property type="entry name" value="FNR_nucleotide-bd"/>
</dbReference>
<feature type="transmembrane region" description="Helical" evidence="7">
    <location>
        <begin position="196"/>
        <end position="217"/>
    </location>
</feature>
<evidence type="ECO:0000256" key="3">
    <source>
        <dbReference type="ARBA" id="ARBA00022692"/>
    </source>
</evidence>
<protein>
    <recommendedName>
        <fullName evidence="13">FAD-binding FR-type domain-containing protein</fullName>
    </recommendedName>
</protein>
<proteinExistence type="predicted"/>
<keyword evidence="5" id="KW-0406">Ion transport</keyword>
<dbReference type="GO" id="GO:0015677">
    <property type="term" value="P:copper ion import"/>
    <property type="evidence" value="ECO:0007669"/>
    <property type="project" value="TreeGrafter"/>
</dbReference>
<keyword evidence="8" id="KW-0732">Signal</keyword>
<evidence type="ECO:0000256" key="5">
    <source>
        <dbReference type="ARBA" id="ARBA00023065"/>
    </source>
</evidence>
<dbReference type="PANTHER" id="PTHR32361">
    <property type="entry name" value="FERRIC/CUPRIC REDUCTASE TRANSMEMBRANE COMPONENT"/>
    <property type="match status" value="1"/>
</dbReference>
<dbReference type="STRING" id="1036612.A0A1L9SZ65"/>
<dbReference type="OrthoDB" id="167398at2759"/>
<feature type="domain" description="FAD-binding 8" evidence="10">
    <location>
        <begin position="457"/>
        <end position="594"/>
    </location>
</feature>
<dbReference type="InterPro" id="IPR051410">
    <property type="entry name" value="Ferric/Cupric_Reductase"/>
</dbReference>
<evidence type="ECO:0000256" key="4">
    <source>
        <dbReference type="ARBA" id="ARBA00022989"/>
    </source>
</evidence>
<dbReference type="GeneID" id="63764464"/>
<evidence type="ECO:0000256" key="7">
    <source>
        <dbReference type="SAM" id="Phobius"/>
    </source>
</evidence>
<evidence type="ECO:0000259" key="10">
    <source>
        <dbReference type="Pfam" id="PF08022"/>
    </source>
</evidence>
<dbReference type="InterPro" id="IPR013112">
    <property type="entry name" value="FAD-bd_8"/>
</dbReference>
<dbReference type="GO" id="GO:0000293">
    <property type="term" value="F:ferric-chelate reductase activity"/>
    <property type="evidence" value="ECO:0007669"/>
    <property type="project" value="TreeGrafter"/>
</dbReference>
<feature type="domain" description="Ferric oxidoreductase" evidence="9">
    <location>
        <begin position="301"/>
        <end position="416"/>
    </location>
</feature>
<dbReference type="Proteomes" id="UP000184356">
    <property type="component" value="Unassembled WGS sequence"/>
</dbReference>
<evidence type="ECO:0000256" key="8">
    <source>
        <dbReference type="SAM" id="SignalP"/>
    </source>
</evidence>
<evidence type="ECO:0008006" key="13">
    <source>
        <dbReference type="Google" id="ProtNLM"/>
    </source>
</evidence>
<dbReference type="CDD" id="cd06186">
    <property type="entry name" value="NOX_Duox_like_FAD_NADP"/>
    <property type="match status" value="1"/>
</dbReference>
<feature type="signal peptide" evidence="8">
    <location>
        <begin position="1"/>
        <end position="22"/>
    </location>
</feature>
<dbReference type="RefSeq" id="XP_040696318.1">
    <property type="nucleotide sequence ID" value="XM_040848391.1"/>
</dbReference>
<dbReference type="VEuPathDB" id="FungiDB:ASPSYDRAFT_51922"/>
<name>A0A1L9SZ65_9EURO</name>
<evidence type="ECO:0000313" key="11">
    <source>
        <dbReference type="EMBL" id="OJJ52512.1"/>
    </source>
</evidence>
<organism evidence="11 12">
    <name type="scientific">Aspergillus sydowii CBS 593.65</name>
    <dbReference type="NCBI Taxonomy" id="1036612"/>
    <lineage>
        <taxon>Eukaryota</taxon>
        <taxon>Fungi</taxon>
        <taxon>Dikarya</taxon>
        <taxon>Ascomycota</taxon>
        <taxon>Pezizomycotina</taxon>
        <taxon>Eurotiomycetes</taxon>
        <taxon>Eurotiomycetidae</taxon>
        <taxon>Eurotiales</taxon>
        <taxon>Aspergillaceae</taxon>
        <taxon>Aspergillus</taxon>
        <taxon>Aspergillus subgen. Nidulantes</taxon>
    </lineage>
</organism>
<evidence type="ECO:0000256" key="2">
    <source>
        <dbReference type="ARBA" id="ARBA00022448"/>
    </source>
</evidence>
<feature type="chain" id="PRO_5013358693" description="FAD-binding FR-type domain-containing protein" evidence="8">
    <location>
        <begin position="23"/>
        <end position="728"/>
    </location>
</feature>
<feature type="transmembrane region" description="Helical" evidence="7">
    <location>
        <begin position="258"/>
        <end position="276"/>
    </location>
</feature>
<dbReference type="GO" id="GO:0005886">
    <property type="term" value="C:plasma membrane"/>
    <property type="evidence" value="ECO:0007669"/>
    <property type="project" value="TreeGrafter"/>
</dbReference>
<dbReference type="AlphaFoldDB" id="A0A1L9SZ65"/>